<feature type="short sequence motif" description="RCR-2" evidence="25">
    <location>
        <begin position="95"/>
        <end position="97"/>
    </location>
</feature>
<evidence type="ECO:0000256" key="6">
    <source>
        <dbReference type="ARBA" id="ARBA00022562"/>
    </source>
</evidence>
<comment type="cofactor">
    <cofactor evidence="1">
        <name>Mg(2+)</name>
        <dbReference type="ChEBI" id="CHEBI:18420"/>
    </cofactor>
</comment>
<keyword evidence="19 25" id="KW-0190">Covalent protein-DNA linkage</keyword>
<dbReference type="InterPro" id="IPR021076">
    <property type="entry name" value="Parvovirus_NS1_N"/>
</dbReference>
<keyword evidence="8 25" id="KW-0235">DNA replication</keyword>
<evidence type="ECO:0000256" key="8">
    <source>
        <dbReference type="ARBA" id="ARBA00022705"/>
    </source>
</evidence>
<evidence type="ECO:0000256" key="20">
    <source>
        <dbReference type="ARBA" id="ARBA00023125"/>
    </source>
</evidence>
<evidence type="ECO:0000256" key="4">
    <source>
        <dbReference type="ARBA" id="ARBA00012551"/>
    </source>
</evidence>
<dbReference type="GO" id="GO:0042025">
    <property type="term" value="C:host cell nucleus"/>
    <property type="evidence" value="ECO:0007669"/>
    <property type="project" value="UniProtKB-SubCell"/>
</dbReference>
<dbReference type="GO" id="GO:0005524">
    <property type="term" value="F:ATP binding"/>
    <property type="evidence" value="ECO:0007669"/>
    <property type="project" value="UniProtKB-KW"/>
</dbReference>
<evidence type="ECO:0000256" key="1">
    <source>
        <dbReference type="ARBA" id="ARBA00001946"/>
    </source>
</evidence>
<comment type="similarity">
    <text evidence="3">Belongs to the parvoviruses initiator protein NS1 family.</text>
</comment>
<evidence type="ECO:0000256" key="5">
    <source>
        <dbReference type="ARBA" id="ARBA00020731"/>
    </source>
</evidence>
<feature type="active site" description="For nuclease activity" evidence="25">
    <location>
        <position position="186"/>
    </location>
</feature>
<feature type="short sequence motif" description="RCR-3" evidence="25">
    <location>
        <begin position="186"/>
        <end position="190"/>
    </location>
</feature>
<dbReference type="InterPro" id="IPR027417">
    <property type="entry name" value="P-loop_NTPase"/>
</dbReference>
<dbReference type="GO" id="GO:0016787">
    <property type="term" value="F:hydrolase activity"/>
    <property type="evidence" value="ECO:0007669"/>
    <property type="project" value="UniProtKB-KW"/>
</dbReference>
<proteinExistence type="inferred from homology"/>
<evidence type="ECO:0000256" key="12">
    <source>
        <dbReference type="ARBA" id="ARBA00022759"/>
    </source>
</evidence>
<keyword evidence="17" id="KW-0805">Transcription regulation</keyword>
<keyword evidence="11 25" id="KW-0547">Nucleotide-binding</keyword>
<dbReference type="EMBL" id="KJ641663">
    <property type="protein sequence ID" value="AIF74198.1"/>
    <property type="molecule type" value="Genomic_DNA"/>
</dbReference>
<comment type="subcellular location">
    <subcellularLocation>
        <location evidence="2 25">Host nucleus</location>
    </subcellularLocation>
</comment>
<evidence type="ECO:0000256" key="24">
    <source>
        <dbReference type="ARBA" id="ARBA00047995"/>
    </source>
</evidence>
<evidence type="ECO:0000259" key="26">
    <source>
        <dbReference type="PROSITE" id="PS51206"/>
    </source>
</evidence>
<evidence type="ECO:0000256" key="3">
    <source>
        <dbReference type="ARBA" id="ARBA00009826"/>
    </source>
</evidence>
<comment type="catalytic activity">
    <reaction evidence="24">
        <text>ATP + H2O = ADP + phosphate + H(+)</text>
        <dbReference type="Rhea" id="RHEA:13065"/>
        <dbReference type="ChEBI" id="CHEBI:15377"/>
        <dbReference type="ChEBI" id="CHEBI:15378"/>
        <dbReference type="ChEBI" id="CHEBI:30616"/>
        <dbReference type="ChEBI" id="CHEBI:43474"/>
        <dbReference type="ChEBI" id="CHEBI:456216"/>
        <dbReference type="EC" id="3.6.4.12"/>
    </reaction>
</comment>
<evidence type="ECO:0000313" key="28">
    <source>
        <dbReference type="EMBL" id="AIF74198.1"/>
    </source>
</evidence>
<keyword evidence="16" id="KW-0460">Magnesium</keyword>
<keyword evidence="22" id="KW-0231">Viral genome packaging</keyword>
<reference evidence="28" key="1">
    <citation type="journal article" date="2016" name="ISME J.">
        <title>Deciphering the bat virome catalog to better understand the ecological diversity of bat viruses and the bat origin of emerging infectious diseases.</title>
        <authorList>
            <person name="Wu Z."/>
            <person name="Yang L."/>
            <person name="Ren X."/>
            <person name="He G."/>
            <person name="Zhang J."/>
            <person name="Yang J."/>
            <person name="Qian Z."/>
            <person name="Dong J."/>
            <person name="Sun L."/>
            <person name="Zhu Y."/>
            <person name="Du J."/>
            <person name="Yang F."/>
            <person name="Zhang S."/>
            <person name="Jin Q."/>
        </authorList>
    </citation>
    <scope>NUCLEOTIDE SEQUENCE</scope>
    <source>
        <strain evidence="28">BtRl-PV/FJ2012</strain>
    </source>
</reference>
<accession>A0A0D3MCC9</accession>
<evidence type="ECO:0000256" key="14">
    <source>
        <dbReference type="ARBA" id="ARBA00022806"/>
    </source>
</evidence>
<keyword evidence="7" id="KW-1188">Viral release from host cell</keyword>
<dbReference type="Pfam" id="PF01057">
    <property type="entry name" value="Parvo_NS1"/>
    <property type="match status" value="1"/>
</dbReference>
<dbReference type="GO" id="GO:0003678">
    <property type="term" value="F:DNA helicase activity"/>
    <property type="evidence" value="ECO:0007669"/>
    <property type="project" value="UniProtKB-EC"/>
</dbReference>
<evidence type="ECO:0000256" key="16">
    <source>
        <dbReference type="ARBA" id="ARBA00022842"/>
    </source>
</evidence>
<evidence type="ECO:0000259" key="27">
    <source>
        <dbReference type="PROSITE" id="PS52022"/>
    </source>
</evidence>
<evidence type="ECO:0000256" key="10">
    <source>
        <dbReference type="ARBA" id="ARBA00022723"/>
    </source>
</evidence>
<dbReference type="GO" id="GO:0004519">
    <property type="term" value="F:endonuclease activity"/>
    <property type="evidence" value="ECO:0007669"/>
    <property type="project" value="UniProtKB-UniRule"/>
</dbReference>
<evidence type="ECO:0000256" key="23">
    <source>
        <dbReference type="ARBA" id="ARBA00032999"/>
    </source>
</evidence>
<dbReference type="Pfam" id="PF12433">
    <property type="entry name" value="PV_NSP1"/>
    <property type="match status" value="1"/>
</dbReference>
<evidence type="ECO:0000256" key="2">
    <source>
        <dbReference type="ARBA" id="ARBA00004147"/>
    </source>
</evidence>
<dbReference type="PROSITE" id="PS52022">
    <property type="entry name" value="PV_NS1_NUC"/>
    <property type="match status" value="1"/>
</dbReference>
<evidence type="ECO:0000256" key="21">
    <source>
        <dbReference type="ARBA" id="ARBA00023163"/>
    </source>
</evidence>
<evidence type="ECO:0000256" key="17">
    <source>
        <dbReference type="ARBA" id="ARBA00023015"/>
    </source>
</evidence>
<feature type="domain" description="SF3 helicase" evidence="26">
    <location>
        <begin position="370"/>
        <end position="536"/>
    </location>
</feature>
<dbReference type="PROSITE" id="PS51206">
    <property type="entry name" value="SF3_HELICASE_1"/>
    <property type="match status" value="1"/>
</dbReference>
<evidence type="ECO:0000256" key="7">
    <source>
        <dbReference type="ARBA" id="ARBA00022612"/>
    </source>
</evidence>
<keyword evidence="21" id="KW-0804">Transcription</keyword>
<dbReference type="InterPro" id="IPR049901">
    <property type="entry name" value="PV_NS1-NUC"/>
</dbReference>
<feature type="domain" description="PV NS1-Nuc" evidence="27">
    <location>
        <begin position="17"/>
        <end position="233"/>
    </location>
</feature>
<evidence type="ECO:0000256" key="13">
    <source>
        <dbReference type="ARBA" id="ARBA00022801"/>
    </source>
</evidence>
<keyword evidence="9 25" id="KW-0540">Nuclease</keyword>
<dbReference type="GO" id="GO:0046872">
    <property type="term" value="F:metal ion binding"/>
    <property type="evidence" value="ECO:0007669"/>
    <property type="project" value="UniProtKB-KW"/>
</dbReference>
<keyword evidence="20 25" id="KW-0238">DNA-binding</keyword>
<dbReference type="SUPFAM" id="SSF52540">
    <property type="entry name" value="P-loop containing nucleoside triphosphate hydrolases"/>
    <property type="match status" value="1"/>
</dbReference>
<keyword evidence="6 25" id="KW-1048">Host nucleus</keyword>
<organism evidence="28">
    <name type="scientific">Bat parvovirus</name>
    <dbReference type="NCBI Taxonomy" id="1514704"/>
    <lineage>
        <taxon>Viruses</taxon>
        <taxon>Monodnaviria</taxon>
        <taxon>Shotokuvirae</taxon>
        <taxon>Cossaviricota</taxon>
        <taxon>Quintoviricetes</taxon>
        <taxon>Piccovirales</taxon>
        <taxon>Parvoviridae</taxon>
        <taxon>Parvovirinae</taxon>
    </lineage>
</organism>
<evidence type="ECO:0000256" key="18">
    <source>
        <dbReference type="ARBA" id="ARBA00023109"/>
    </source>
</evidence>
<keyword evidence="15" id="KW-0067">ATP-binding</keyword>
<keyword evidence="10" id="KW-0479">Metal-binding</keyword>
<evidence type="ECO:0000256" key="25">
    <source>
        <dbReference type="PROSITE-ProRule" id="PRU01366"/>
    </source>
</evidence>
<dbReference type="GO" id="GO:0003677">
    <property type="term" value="F:DNA binding"/>
    <property type="evidence" value="ECO:0007669"/>
    <property type="project" value="UniProtKB-UniRule"/>
</dbReference>
<evidence type="ECO:0000256" key="19">
    <source>
        <dbReference type="ARBA" id="ARBA00023124"/>
    </source>
</evidence>
<keyword evidence="12 25" id="KW-0255">Endonuclease</keyword>
<keyword evidence="13 25" id="KW-0378">Hydrolase</keyword>
<evidence type="ECO:0000256" key="22">
    <source>
        <dbReference type="ARBA" id="ARBA00023219"/>
    </source>
</evidence>
<dbReference type="GO" id="GO:0039693">
    <property type="term" value="P:viral DNA genome replication"/>
    <property type="evidence" value="ECO:0007669"/>
    <property type="project" value="UniProtKB-KW"/>
</dbReference>
<protein>
    <recommendedName>
        <fullName evidence="5">Initiator protein NS1</fullName>
        <ecNumber evidence="4">3.6.4.12</ecNumber>
    </recommendedName>
    <alternativeName>
        <fullName evidence="23">Non-structural protein NS1</fullName>
    </alternativeName>
</protein>
<dbReference type="GO" id="GO:0006260">
    <property type="term" value="P:DNA replication"/>
    <property type="evidence" value="ECO:0007669"/>
    <property type="project" value="UniProtKB-UniRule"/>
</dbReference>
<evidence type="ECO:0000256" key="11">
    <source>
        <dbReference type="ARBA" id="ARBA00022741"/>
    </source>
</evidence>
<dbReference type="InterPro" id="IPR001257">
    <property type="entry name" value="Parvovirus_NS1_helicase"/>
</dbReference>
<name>A0A0D3MCC9_9VIRU</name>
<evidence type="ECO:0000256" key="15">
    <source>
        <dbReference type="ARBA" id="ARBA00022840"/>
    </source>
</evidence>
<feature type="non-terminal residue" evidence="28">
    <location>
        <position position="1"/>
    </location>
</feature>
<dbReference type="Gene3D" id="3.40.50.300">
    <property type="entry name" value="P-loop containing nucleotide triphosphate hydrolases"/>
    <property type="match status" value="1"/>
</dbReference>
<dbReference type="InterPro" id="IPR014015">
    <property type="entry name" value="Helicase_SF3_DNA-vir"/>
</dbReference>
<keyword evidence="18" id="KW-1194">Viral DNA replication</keyword>
<dbReference type="EC" id="3.6.4.12" evidence="4"/>
<keyword evidence="14" id="KW-0347">Helicase</keyword>
<evidence type="ECO:0000256" key="9">
    <source>
        <dbReference type="ARBA" id="ARBA00022722"/>
    </source>
</evidence>
<sequence length="571" mass="64819">LAWLYQQPTYPGKEGEPTSEAPKIKTTSEDIRLVYNNVLDTLAGSYVQPEEKLFAALCLSRTLVEVDRLVKQNQWNFNLVDFVWQAEKGKTGKFHIHCLLRYRGEDDLSTITKSLTWLLKRLNVIIAKDYSIHQAKLQHVTEPTSLINLKKVWINKEVLKPYKYFNKKTRQMYNKQVNLYEYVVFYLFNKKLINRQVKEGYFAAGNAGLIDTLSEEERLSIHKMAVSEQVEELTQVFSEDEEAELDEVDADVTKPPTVTEENREPSRKDFSLIQQSCRTAKSSKPYSKGEVGVTGKVSTARNLLSDLLEHGIFTVEDWINHNPDTYLTNSLETNGQQKIQNLLYMAQVMCSSQLTPLECILQFNKHEDYLPLLGLLRAMGLHNSRFRAALCTILSKQGKKINGIWFYGPAGTGKTLLASLIARAAKNYGQVTTSNPNFPWTDCGNRNIIWMEEAGNLGTFMEDFKAITGGGEIKVDCKNKQPQVIKGTTVITSNHDITRAVVGCTETLMHRPALEQRLLKVNCNNRVKPSTHITTGMLAGWLASWNGQTVNLTHKLNIYSKYLPTYITCSI</sequence>